<keyword evidence="6" id="KW-1185">Reference proteome</keyword>
<proteinExistence type="predicted"/>
<dbReference type="AlphaFoldDB" id="A0A0F7HL69"/>
<feature type="signal peptide" evidence="3">
    <location>
        <begin position="1"/>
        <end position="19"/>
    </location>
</feature>
<evidence type="ECO:0000313" key="5">
    <source>
        <dbReference type="EMBL" id="SFK93991.1"/>
    </source>
</evidence>
<dbReference type="Pfam" id="PF08139">
    <property type="entry name" value="LPAM_1"/>
    <property type="match status" value="1"/>
</dbReference>
<evidence type="ECO:0000313" key="4">
    <source>
        <dbReference type="EMBL" id="AKG74284.1"/>
    </source>
</evidence>
<accession>A0A0F7HL69</accession>
<organism evidence="5 7">
    <name type="scientific">Salinicoccus halodurans</name>
    <dbReference type="NCBI Taxonomy" id="407035"/>
    <lineage>
        <taxon>Bacteria</taxon>
        <taxon>Bacillati</taxon>
        <taxon>Bacillota</taxon>
        <taxon>Bacilli</taxon>
        <taxon>Bacillales</taxon>
        <taxon>Staphylococcaceae</taxon>
        <taxon>Salinicoccus</taxon>
    </lineage>
</organism>
<dbReference type="PROSITE" id="PS51257">
    <property type="entry name" value="PROKAR_LIPOPROTEIN"/>
    <property type="match status" value="1"/>
</dbReference>
<dbReference type="Proteomes" id="UP000183090">
    <property type="component" value="Unassembled WGS sequence"/>
</dbReference>
<reference evidence="6" key="2">
    <citation type="submission" date="2015-04" db="EMBL/GenBank/DDBJ databases">
        <title>Complete genome sequence of Salinicoccus halodurans strain H3B36, isolated from the Qaidam basin of China.</title>
        <authorList>
            <person name="Ma Y."/>
            <person name="Jiang K."/>
            <person name="Xue Y."/>
        </authorList>
    </citation>
    <scope>NUCLEOTIDE SEQUENCE [LARGE SCALE GENOMIC DNA]</scope>
    <source>
        <strain evidence="6">H3B36</strain>
    </source>
</reference>
<reference evidence="4 6" key="1">
    <citation type="journal article" date="2015" name="Int. J. Syst. Evol. Microbiol.">
        <title>Complete genome sequence of Salinicoccus halodurans H3B36, isolated from the Qaidam Basin in China.</title>
        <authorList>
            <person name="Jiang K."/>
            <person name="Xue Y."/>
            <person name="Ma Y."/>
        </authorList>
    </citation>
    <scope>NUCLEOTIDE SEQUENCE [LARGE SCALE GENOMIC DNA]</scope>
    <source>
        <strain evidence="4 6">H3B36</strain>
    </source>
</reference>
<evidence type="ECO:0000256" key="3">
    <source>
        <dbReference type="SAM" id="SignalP"/>
    </source>
</evidence>
<keyword evidence="2" id="KW-0175">Coiled coil</keyword>
<feature type="chain" id="PRO_5044542340" description="Lipoprotein" evidence="3">
    <location>
        <begin position="20"/>
        <end position="161"/>
    </location>
</feature>
<keyword evidence="1 3" id="KW-0732">Signal</keyword>
<dbReference type="EMBL" id="FOTB01000006">
    <property type="protein sequence ID" value="SFK93991.1"/>
    <property type="molecule type" value="Genomic_DNA"/>
</dbReference>
<gene>
    <name evidence="4" type="ORF">AAT16_08600</name>
    <name evidence="5" type="ORF">SAMN05216235_2617</name>
</gene>
<name>A0A0F7HL69_9STAP</name>
<evidence type="ECO:0000256" key="2">
    <source>
        <dbReference type="SAM" id="Coils"/>
    </source>
</evidence>
<sequence>MKKIFPILLIVFFVTGCQAADNEELDELYSAFERNQSEIEADFQNYYEEIESSDNRETQLKIIYEEMIPAIEDFKTTIQNYDVTAEDHKALKEDMLAYISSLHELTGQIGEFNRTFIAGNPFDEGFTEDADKVLEAVRKKEEQVQQAYEKVLDEYENLTAE</sequence>
<reference evidence="5 7" key="3">
    <citation type="submission" date="2016-10" db="EMBL/GenBank/DDBJ databases">
        <authorList>
            <person name="Varghese N."/>
            <person name="Submissions S."/>
        </authorList>
    </citation>
    <scope>NUCLEOTIDE SEQUENCE [LARGE SCALE GENOMIC DNA]</scope>
    <source>
        <strain evidence="5 7">CGMCC 1.6501</strain>
    </source>
</reference>
<dbReference type="Proteomes" id="UP000034029">
    <property type="component" value="Chromosome"/>
</dbReference>
<protein>
    <recommendedName>
        <fullName evidence="8">Lipoprotein</fullName>
    </recommendedName>
</protein>
<evidence type="ECO:0000313" key="6">
    <source>
        <dbReference type="Proteomes" id="UP000034029"/>
    </source>
</evidence>
<dbReference type="RefSeq" id="WP_046790466.1">
    <property type="nucleotide sequence ID" value="NZ_CP011366.1"/>
</dbReference>
<feature type="coiled-coil region" evidence="2">
    <location>
        <begin position="130"/>
        <end position="161"/>
    </location>
</feature>
<dbReference type="KEGG" id="shv:AAT16_08600"/>
<dbReference type="EMBL" id="CP011366">
    <property type="protein sequence ID" value="AKG74284.1"/>
    <property type="molecule type" value="Genomic_DNA"/>
</dbReference>
<dbReference type="InterPro" id="IPR012640">
    <property type="entry name" value="Membr_lipoprot_lipid_attach_CS"/>
</dbReference>
<evidence type="ECO:0000313" key="7">
    <source>
        <dbReference type="Proteomes" id="UP000183090"/>
    </source>
</evidence>
<dbReference type="OrthoDB" id="2417847at2"/>
<evidence type="ECO:0000256" key="1">
    <source>
        <dbReference type="ARBA" id="ARBA00022729"/>
    </source>
</evidence>
<evidence type="ECO:0008006" key="8">
    <source>
        <dbReference type="Google" id="ProtNLM"/>
    </source>
</evidence>